<protein>
    <submittedName>
        <fullName evidence="1">Uncharacterized protein</fullName>
    </submittedName>
</protein>
<proteinExistence type="predicted"/>
<reference evidence="1" key="1">
    <citation type="submission" date="2020-11" db="EMBL/GenBank/DDBJ databases">
        <authorList>
            <person name="Tran Van P."/>
        </authorList>
    </citation>
    <scope>NUCLEOTIDE SEQUENCE</scope>
</reference>
<dbReference type="AlphaFoldDB" id="A0A7R9H7T4"/>
<evidence type="ECO:0000313" key="1">
    <source>
        <dbReference type="EMBL" id="CAD7412005.1"/>
    </source>
</evidence>
<dbReference type="EMBL" id="OD005729">
    <property type="protein sequence ID" value="CAD7412005.1"/>
    <property type="molecule type" value="Genomic_DNA"/>
</dbReference>
<organism evidence="1">
    <name type="scientific">Timema poppense</name>
    <name type="common">Walking stick</name>
    <dbReference type="NCBI Taxonomy" id="170557"/>
    <lineage>
        <taxon>Eukaryota</taxon>
        <taxon>Metazoa</taxon>
        <taxon>Ecdysozoa</taxon>
        <taxon>Arthropoda</taxon>
        <taxon>Hexapoda</taxon>
        <taxon>Insecta</taxon>
        <taxon>Pterygota</taxon>
        <taxon>Neoptera</taxon>
        <taxon>Polyneoptera</taxon>
        <taxon>Phasmatodea</taxon>
        <taxon>Timematodea</taxon>
        <taxon>Timematoidea</taxon>
        <taxon>Timematidae</taxon>
        <taxon>Timema</taxon>
    </lineage>
</organism>
<accession>A0A7R9H7T4</accession>
<sequence length="138" mass="15391">MINLYGFCALELKNVGLSPNMSSFASEATAQNHACGPSQQKLQFVVRVARLRSGEESGFKTSPLKRKQHWSRNTMMDKDELEWLKMIAITGAVLYTVMWASEINHHSERSFRESIVGIKGACPGLLIVNSLEDVKGSF</sequence>
<gene>
    <name evidence="1" type="ORF">TPSB3V08_LOCUS8187</name>
</gene>
<name>A0A7R9H7T4_TIMPO</name>